<dbReference type="GO" id="GO:0000140">
    <property type="term" value="F:acylglycerone-phosphate reductase (NADP+) activity"/>
    <property type="evidence" value="ECO:0007669"/>
    <property type="project" value="TreeGrafter"/>
</dbReference>
<evidence type="ECO:0008006" key="7">
    <source>
        <dbReference type="Google" id="ProtNLM"/>
    </source>
</evidence>
<dbReference type="GO" id="GO:0006654">
    <property type="term" value="P:phosphatidic acid biosynthetic process"/>
    <property type="evidence" value="ECO:0007669"/>
    <property type="project" value="TreeGrafter"/>
</dbReference>
<dbReference type="GO" id="GO:0019433">
    <property type="term" value="P:triglyceride catabolic process"/>
    <property type="evidence" value="ECO:0007669"/>
    <property type="project" value="TreeGrafter"/>
</dbReference>
<reference evidence="5 6" key="1">
    <citation type="submission" date="2015-09" db="EMBL/GenBank/DDBJ databases">
        <title>Host preference determinants of Valsa canker pathogens revealed by comparative genomics.</title>
        <authorList>
            <person name="Yin Z."/>
            <person name="Huang L."/>
        </authorList>
    </citation>
    <scope>NUCLEOTIDE SEQUENCE [LARGE SCALE GENOMIC DNA]</scope>
    <source>
        <strain evidence="5 6">SXYLt</strain>
    </source>
</reference>
<dbReference type="GO" id="GO:0005783">
    <property type="term" value="C:endoplasmic reticulum"/>
    <property type="evidence" value="ECO:0007669"/>
    <property type="project" value="TreeGrafter"/>
</dbReference>
<evidence type="ECO:0000256" key="2">
    <source>
        <dbReference type="ARBA" id="ARBA00022857"/>
    </source>
</evidence>
<dbReference type="AlphaFoldDB" id="A0A423VGD2"/>
<evidence type="ECO:0000256" key="3">
    <source>
        <dbReference type="ARBA" id="ARBA00023002"/>
    </source>
</evidence>
<dbReference type="InterPro" id="IPR020904">
    <property type="entry name" value="Sc_DH/Rdtase_CS"/>
</dbReference>
<dbReference type="PROSITE" id="PS00061">
    <property type="entry name" value="ADH_SHORT"/>
    <property type="match status" value="1"/>
</dbReference>
<dbReference type="PANTHER" id="PTHR44169:SF6">
    <property type="entry name" value="NADPH-DEPENDENT 1-ACYLDIHYDROXYACETONE PHOSPHATE REDUCTASE"/>
    <property type="match status" value="1"/>
</dbReference>
<dbReference type="Gene3D" id="3.40.50.720">
    <property type="entry name" value="NAD(P)-binding Rossmann-like Domain"/>
    <property type="match status" value="1"/>
</dbReference>
<dbReference type="SUPFAM" id="SSF51735">
    <property type="entry name" value="NAD(P)-binding Rossmann-fold domains"/>
    <property type="match status" value="1"/>
</dbReference>
<dbReference type="InParanoid" id="A0A423VGD2"/>
<dbReference type="Proteomes" id="UP000285146">
    <property type="component" value="Unassembled WGS sequence"/>
</dbReference>
<organism evidence="5 6">
    <name type="scientific">Cytospora leucostoma</name>
    <dbReference type="NCBI Taxonomy" id="1230097"/>
    <lineage>
        <taxon>Eukaryota</taxon>
        <taxon>Fungi</taxon>
        <taxon>Dikarya</taxon>
        <taxon>Ascomycota</taxon>
        <taxon>Pezizomycotina</taxon>
        <taxon>Sordariomycetes</taxon>
        <taxon>Sordariomycetidae</taxon>
        <taxon>Diaporthales</taxon>
        <taxon>Cytosporaceae</taxon>
        <taxon>Cytospora</taxon>
    </lineage>
</organism>
<dbReference type="OrthoDB" id="2102561at2759"/>
<proteinExistence type="inferred from homology"/>
<name>A0A423VGD2_9PEZI</name>
<keyword evidence="3" id="KW-0560">Oxidoreductase</keyword>
<dbReference type="STRING" id="1230097.A0A423VGD2"/>
<dbReference type="InterPro" id="IPR002347">
    <property type="entry name" value="SDR_fam"/>
</dbReference>
<sequence>MSPSKSILITGCSADGIGAAIALVLARRNYHIFATARNTAKIPEALTSLKNVTILPLDVGDTASVARAAQMVTDSGRGLDVLVNNAGSGYVRPVLDIDIAEAQWLHDVNLWGPLRTIQAFADLLIASRGRIVNVSSSASILNSPWYSTYATSKAALNTLSETLRLELAPFGVSVVTILSNLHNNDAAGFDLPPSSRYSKIKDIIGSAAKGEFIPKDSISAEKFAELVVDDVIGTGKGGIVNRGAYAPLLRWVGYYAPTWLKDYLVSEKQGLKELSRQPPRDNST</sequence>
<dbReference type="PRINTS" id="PR00081">
    <property type="entry name" value="GDHRDH"/>
</dbReference>
<evidence type="ECO:0000256" key="1">
    <source>
        <dbReference type="ARBA" id="ARBA00006484"/>
    </source>
</evidence>
<keyword evidence="2" id="KW-0521">NADP</keyword>
<dbReference type="EMBL" id="LKEB01000101">
    <property type="protein sequence ID" value="ROV89987.1"/>
    <property type="molecule type" value="Genomic_DNA"/>
</dbReference>
<dbReference type="GO" id="GO:0004806">
    <property type="term" value="F:triacylglycerol lipase activity"/>
    <property type="evidence" value="ECO:0007669"/>
    <property type="project" value="TreeGrafter"/>
</dbReference>
<dbReference type="PRINTS" id="PR00080">
    <property type="entry name" value="SDRFAMILY"/>
</dbReference>
<evidence type="ECO:0000256" key="4">
    <source>
        <dbReference type="RuleBase" id="RU000363"/>
    </source>
</evidence>
<protein>
    <recommendedName>
        <fullName evidence="7">NADPH-dependent 1-acyldihydroxyacetone phosphate reductase</fullName>
    </recommendedName>
</protein>
<accession>A0A423VGD2</accession>
<dbReference type="GO" id="GO:0005811">
    <property type="term" value="C:lipid droplet"/>
    <property type="evidence" value="ECO:0007669"/>
    <property type="project" value="TreeGrafter"/>
</dbReference>
<gene>
    <name evidence="5" type="ORF">VPNG_09995</name>
</gene>
<evidence type="ECO:0000313" key="6">
    <source>
        <dbReference type="Proteomes" id="UP000285146"/>
    </source>
</evidence>
<dbReference type="InterPro" id="IPR036291">
    <property type="entry name" value="NAD(P)-bd_dom_sf"/>
</dbReference>
<comment type="caution">
    <text evidence="5">The sequence shown here is derived from an EMBL/GenBank/DDBJ whole genome shotgun (WGS) entry which is preliminary data.</text>
</comment>
<evidence type="ECO:0000313" key="5">
    <source>
        <dbReference type="EMBL" id="ROV89987.1"/>
    </source>
</evidence>
<dbReference type="PANTHER" id="PTHR44169">
    <property type="entry name" value="NADPH-DEPENDENT 1-ACYLDIHYDROXYACETONE PHOSPHATE REDUCTASE"/>
    <property type="match status" value="1"/>
</dbReference>
<keyword evidence="6" id="KW-1185">Reference proteome</keyword>
<dbReference type="Pfam" id="PF00106">
    <property type="entry name" value="adh_short"/>
    <property type="match status" value="1"/>
</dbReference>
<comment type="similarity">
    <text evidence="1 4">Belongs to the short-chain dehydrogenases/reductases (SDR) family.</text>
</comment>